<dbReference type="GeneID" id="301548225"/>
<name>A0ABQ2J9R8_9ACTN</name>
<keyword evidence="2" id="KW-1185">Reference proteome</keyword>
<proteinExistence type="predicted"/>
<organism evidence="1 2">
    <name type="scientific">Streptomyces kronopolitis</name>
    <dbReference type="NCBI Taxonomy" id="1612435"/>
    <lineage>
        <taxon>Bacteria</taxon>
        <taxon>Bacillati</taxon>
        <taxon>Actinomycetota</taxon>
        <taxon>Actinomycetes</taxon>
        <taxon>Kitasatosporales</taxon>
        <taxon>Streptomycetaceae</taxon>
        <taxon>Streptomyces</taxon>
    </lineage>
</organism>
<comment type="caution">
    <text evidence="1">The sequence shown here is derived from an EMBL/GenBank/DDBJ whole genome shotgun (WGS) entry which is preliminary data.</text>
</comment>
<dbReference type="RefSeq" id="WP_189097613.1">
    <property type="nucleotide sequence ID" value="NZ_BMND01000008.1"/>
</dbReference>
<evidence type="ECO:0000313" key="1">
    <source>
        <dbReference type="EMBL" id="GGN43165.1"/>
    </source>
</evidence>
<accession>A0ABQ2J9R8</accession>
<gene>
    <name evidence="1" type="ORF">GCM10012285_24250</name>
</gene>
<sequence>MAALDSQTTILLAVRLETTVSFQDRAEELGDVEGAAPLVEPTGCFARSYLWTATTR</sequence>
<dbReference type="EMBL" id="BMND01000008">
    <property type="protein sequence ID" value="GGN43165.1"/>
    <property type="molecule type" value="Genomic_DNA"/>
</dbReference>
<dbReference type="Proteomes" id="UP000600080">
    <property type="component" value="Unassembled WGS sequence"/>
</dbReference>
<reference evidence="2" key="1">
    <citation type="journal article" date="2019" name="Int. J. Syst. Evol. Microbiol.">
        <title>The Global Catalogue of Microorganisms (GCM) 10K type strain sequencing project: providing services to taxonomists for standard genome sequencing and annotation.</title>
        <authorList>
            <consortium name="The Broad Institute Genomics Platform"/>
            <consortium name="The Broad Institute Genome Sequencing Center for Infectious Disease"/>
            <person name="Wu L."/>
            <person name="Ma J."/>
        </authorList>
    </citation>
    <scope>NUCLEOTIDE SEQUENCE [LARGE SCALE GENOMIC DNA]</scope>
    <source>
        <strain evidence="2">CGMCC 4.7323</strain>
    </source>
</reference>
<evidence type="ECO:0000313" key="2">
    <source>
        <dbReference type="Proteomes" id="UP000600080"/>
    </source>
</evidence>
<protein>
    <submittedName>
        <fullName evidence="1">Uncharacterized protein</fullName>
    </submittedName>
</protein>